<dbReference type="AlphaFoldDB" id="X6P7Z3"/>
<keyword evidence="5" id="KW-1185">Reference proteome</keyword>
<dbReference type="Proteomes" id="UP000023152">
    <property type="component" value="Unassembled WGS sequence"/>
</dbReference>
<organism evidence="4 5">
    <name type="scientific">Reticulomyxa filosa</name>
    <dbReference type="NCBI Taxonomy" id="46433"/>
    <lineage>
        <taxon>Eukaryota</taxon>
        <taxon>Sar</taxon>
        <taxon>Rhizaria</taxon>
        <taxon>Retaria</taxon>
        <taxon>Foraminifera</taxon>
        <taxon>Monothalamids</taxon>
        <taxon>Reticulomyxidae</taxon>
        <taxon>Reticulomyxa</taxon>
    </lineage>
</organism>
<keyword evidence="2" id="KW-0418">Kinase</keyword>
<dbReference type="SUPFAM" id="SSF53613">
    <property type="entry name" value="Ribokinase-like"/>
    <property type="match status" value="1"/>
</dbReference>
<evidence type="ECO:0000259" key="3">
    <source>
        <dbReference type="Pfam" id="PF00294"/>
    </source>
</evidence>
<dbReference type="InterPro" id="IPR011611">
    <property type="entry name" value="PfkB_dom"/>
</dbReference>
<dbReference type="EMBL" id="ASPP01003157">
    <property type="protein sequence ID" value="ETO33752.1"/>
    <property type="molecule type" value="Genomic_DNA"/>
</dbReference>
<protein>
    <recommendedName>
        <fullName evidence="3">Carbohydrate kinase PfkB domain-containing protein</fullName>
    </recommendedName>
</protein>
<dbReference type="GO" id="GO:0016301">
    <property type="term" value="F:kinase activity"/>
    <property type="evidence" value="ECO:0007669"/>
    <property type="project" value="UniProtKB-KW"/>
</dbReference>
<dbReference type="Gene3D" id="3.40.1190.20">
    <property type="match status" value="1"/>
</dbReference>
<dbReference type="PANTHER" id="PTHR10584">
    <property type="entry name" value="SUGAR KINASE"/>
    <property type="match status" value="1"/>
</dbReference>
<proteinExistence type="predicted"/>
<keyword evidence="1" id="KW-0808">Transferase</keyword>
<feature type="domain" description="Carbohydrate kinase PfkB" evidence="3">
    <location>
        <begin position="18"/>
        <end position="122"/>
    </location>
</feature>
<evidence type="ECO:0000256" key="1">
    <source>
        <dbReference type="ARBA" id="ARBA00022679"/>
    </source>
</evidence>
<reference evidence="4 5" key="1">
    <citation type="journal article" date="2013" name="Curr. Biol.">
        <title>The Genome of the Foraminiferan Reticulomyxa filosa.</title>
        <authorList>
            <person name="Glockner G."/>
            <person name="Hulsmann N."/>
            <person name="Schleicher M."/>
            <person name="Noegel A.A."/>
            <person name="Eichinger L."/>
            <person name="Gallinger C."/>
            <person name="Pawlowski J."/>
            <person name="Sierra R."/>
            <person name="Euteneuer U."/>
            <person name="Pillet L."/>
            <person name="Moustafa A."/>
            <person name="Platzer M."/>
            <person name="Groth M."/>
            <person name="Szafranski K."/>
            <person name="Schliwa M."/>
        </authorList>
    </citation>
    <scope>NUCLEOTIDE SEQUENCE [LARGE SCALE GENOMIC DNA]</scope>
</reference>
<sequence length="148" mass="16111">MICHYFLNIKKRTTQKETTTKDPILVIKQGEKGALCVQPNGQFVQCSLGQHIKTLKLPVVEAKENENSNSSCQFNVVDTTGAGDAFGGAFIAYWQAHNDLKLALKHAVASGTLNCMRVGACPTPLSETQIALVAEQLSIKEGFFVLRS</sequence>
<dbReference type="PANTHER" id="PTHR10584:SF167">
    <property type="entry name" value="PFKB DOMAIN PROTEIN"/>
    <property type="match status" value="1"/>
</dbReference>
<name>X6P7Z3_RETFI</name>
<accession>X6P7Z3</accession>
<evidence type="ECO:0000313" key="4">
    <source>
        <dbReference type="EMBL" id="ETO33752.1"/>
    </source>
</evidence>
<dbReference type="Pfam" id="PF00294">
    <property type="entry name" value="PfkB"/>
    <property type="match status" value="1"/>
</dbReference>
<dbReference type="InterPro" id="IPR002173">
    <property type="entry name" value="Carboh/pur_kinase_PfkB_CS"/>
</dbReference>
<evidence type="ECO:0000313" key="5">
    <source>
        <dbReference type="Proteomes" id="UP000023152"/>
    </source>
</evidence>
<comment type="caution">
    <text evidence="4">The sequence shown here is derived from an EMBL/GenBank/DDBJ whole genome shotgun (WGS) entry which is preliminary data.</text>
</comment>
<evidence type="ECO:0000256" key="2">
    <source>
        <dbReference type="ARBA" id="ARBA00022777"/>
    </source>
</evidence>
<gene>
    <name evidence="4" type="ORF">RFI_03349</name>
</gene>
<dbReference type="PROSITE" id="PS00584">
    <property type="entry name" value="PFKB_KINASES_2"/>
    <property type="match status" value="1"/>
</dbReference>
<dbReference type="InterPro" id="IPR029056">
    <property type="entry name" value="Ribokinase-like"/>
</dbReference>